<proteinExistence type="predicted"/>
<gene>
    <name evidence="1" type="ORF">VNO77_16272</name>
</gene>
<accession>A0AAN9QRW3</accession>
<organism evidence="1 2">
    <name type="scientific">Canavalia gladiata</name>
    <name type="common">Sword bean</name>
    <name type="synonym">Dolichos gladiatus</name>
    <dbReference type="NCBI Taxonomy" id="3824"/>
    <lineage>
        <taxon>Eukaryota</taxon>
        <taxon>Viridiplantae</taxon>
        <taxon>Streptophyta</taxon>
        <taxon>Embryophyta</taxon>
        <taxon>Tracheophyta</taxon>
        <taxon>Spermatophyta</taxon>
        <taxon>Magnoliopsida</taxon>
        <taxon>eudicotyledons</taxon>
        <taxon>Gunneridae</taxon>
        <taxon>Pentapetalae</taxon>
        <taxon>rosids</taxon>
        <taxon>fabids</taxon>
        <taxon>Fabales</taxon>
        <taxon>Fabaceae</taxon>
        <taxon>Papilionoideae</taxon>
        <taxon>50 kb inversion clade</taxon>
        <taxon>NPAAA clade</taxon>
        <taxon>indigoferoid/millettioid clade</taxon>
        <taxon>Phaseoleae</taxon>
        <taxon>Canavalia</taxon>
    </lineage>
</organism>
<dbReference type="EMBL" id="JAYMYQ010000003">
    <property type="protein sequence ID" value="KAK7345664.1"/>
    <property type="molecule type" value="Genomic_DNA"/>
</dbReference>
<evidence type="ECO:0000313" key="2">
    <source>
        <dbReference type="Proteomes" id="UP001367508"/>
    </source>
</evidence>
<evidence type="ECO:0000313" key="1">
    <source>
        <dbReference type="EMBL" id="KAK7345664.1"/>
    </source>
</evidence>
<dbReference type="Proteomes" id="UP001367508">
    <property type="component" value="Unassembled WGS sequence"/>
</dbReference>
<comment type="caution">
    <text evidence="1">The sequence shown here is derived from an EMBL/GenBank/DDBJ whole genome shotgun (WGS) entry which is preliminary data.</text>
</comment>
<sequence>MPSVPVGSLRRHLVPSLVIFHGVPFSHRLKHLEKSDRRAESRCSESRCLQLSVFEVLPFAAANAVV</sequence>
<name>A0AAN9QRW3_CANGL</name>
<protein>
    <submittedName>
        <fullName evidence="1">Uncharacterized protein</fullName>
    </submittedName>
</protein>
<keyword evidence="2" id="KW-1185">Reference proteome</keyword>
<reference evidence="1 2" key="1">
    <citation type="submission" date="2024-01" db="EMBL/GenBank/DDBJ databases">
        <title>The genomes of 5 underutilized Papilionoideae crops provide insights into root nodulation and disease resistanc.</title>
        <authorList>
            <person name="Jiang F."/>
        </authorList>
    </citation>
    <scope>NUCLEOTIDE SEQUENCE [LARGE SCALE GENOMIC DNA]</scope>
    <source>
        <strain evidence="1">LVBAO_FW01</strain>
        <tissue evidence="1">Leaves</tissue>
    </source>
</reference>
<dbReference type="AlphaFoldDB" id="A0AAN9QRW3"/>